<protein>
    <submittedName>
        <fullName evidence="1">Uncharacterized protein</fullName>
    </submittedName>
</protein>
<organism evidence="1 2">
    <name type="scientific">Qipengyuania vulgaris</name>
    <dbReference type="NCBI Taxonomy" id="291985"/>
    <lineage>
        <taxon>Bacteria</taxon>
        <taxon>Pseudomonadati</taxon>
        <taxon>Pseudomonadota</taxon>
        <taxon>Alphaproteobacteria</taxon>
        <taxon>Sphingomonadales</taxon>
        <taxon>Erythrobacteraceae</taxon>
        <taxon>Qipengyuania</taxon>
    </lineage>
</organism>
<reference evidence="1 2" key="1">
    <citation type="submission" date="2019-12" db="EMBL/GenBank/DDBJ databases">
        <title>Genomic-based taxomic classification of the family Erythrobacteraceae.</title>
        <authorList>
            <person name="Xu L."/>
        </authorList>
    </citation>
    <scope>NUCLEOTIDE SEQUENCE [LARGE SCALE GENOMIC DNA]</scope>
    <source>
        <strain evidence="1 2">DSM 17792</strain>
    </source>
</reference>
<proteinExistence type="predicted"/>
<comment type="caution">
    <text evidence="1">The sequence shown here is derived from an EMBL/GenBank/DDBJ whole genome shotgun (WGS) entry which is preliminary data.</text>
</comment>
<accession>A0A844XXJ6</accession>
<gene>
    <name evidence="1" type="ORF">GRI69_15510</name>
</gene>
<sequence>MTSFKITEVAIYPFREDEDNGHYNTGGEGEEDGWNVHSFGNCDGECDILDDEDFDDYETAWAFALELSERYGVYIDHRY</sequence>
<name>A0A844XXJ6_9SPHN</name>
<keyword evidence="2" id="KW-1185">Reference proteome</keyword>
<dbReference type="EMBL" id="WTYC01000016">
    <property type="protein sequence ID" value="MXO49658.1"/>
    <property type="molecule type" value="Genomic_DNA"/>
</dbReference>
<dbReference type="RefSeq" id="WP_160729074.1">
    <property type="nucleotide sequence ID" value="NZ_WTYC01000016.1"/>
</dbReference>
<evidence type="ECO:0000313" key="1">
    <source>
        <dbReference type="EMBL" id="MXO49658.1"/>
    </source>
</evidence>
<evidence type="ECO:0000313" key="2">
    <source>
        <dbReference type="Proteomes" id="UP000448199"/>
    </source>
</evidence>
<dbReference type="Proteomes" id="UP000448199">
    <property type="component" value="Unassembled WGS sequence"/>
</dbReference>
<dbReference type="AlphaFoldDB" id="A0A844XXJ6"/>